<feature type="transmembrane region" description="Helical" evidence="5">
    <location>
        <begin position="334"/>
        <end position="352"/>
    </location>
</feature>
<name>A0A8H6VCU8_9PEZI</name>
<dbReference type="Pfam" id="PF13813">
    <property type="entry name" value="MBOAT_2"/>
    <property type="match status" value="1"/>
</dbReference>
<evidence type="ECO:0000256" key="3">
    <source>
        <dbReference type="ARBA" id="ARBA00022989"/>
    </source>
</evidence>
<keyword evidence="8" id="KW-0808">Transferase</keyword>
<feature type="transmembrane region" description="Helical" evidence="5">
    <location>
        <begin position="292"/>
        <end position="313"/>
    </location>
</feature>
<dbReference type="Proteomes" id="UP000660729">
    <property type="component" value="Unassembled WGS sequence"/>
</dbReference>
<dbReference type="InterPro" id="IPR032805">
    <property type="entry name" value="Wax_synthase_dom"/>
</dbReference>
<comment type="subcellular location">
    <subcellularLocation>
        <location evidence="1">Membrane</location>
        <topology evidence="1">Multi-pass membrane protein</topology>
    </subcellularLocation>
</comment>
<evidence type="ECO:0000256" key="4">
    <source>
        <dbReference type="ARBA" id="ARBA00023136"/>
    </source>
</evidence>
<comment type="caution">
    <text evidence="8">The sequence shown here is derived from an EMBL/GenBank/DDBJ whole genome shotgun (WGS) entry which is preliminary data.</text>
</comment>
<keyword evidence="2 5" id="KW-0812">Transmembrane</keyword>
<dbReference type="EMBL" id="JABCIY010000306">
    <property type="protein sequence ID" value="KAF7185922.1"/>
    <property type="molecule type" value="Genomic_DNA"/>
</dbReference>
<dbReference type="AlphaFoldDB" id="A0A8H6VCU8"/>
<evidence type="ECO:0000256" key="1">
    <source>
        <dbReference type="ARBA" id="ARBA00004141"/>
    </source>
</evidence>
<keyword evidence="4 5" id="KW-0472">Membrane</keyword>
<sequence>MATPILSLAFSVLTITFTISSPTRPDLLIPQTAILASTAVSFSTSGQLPDPWDSTWALMMAVWLSHSTSILWIEDWHFWKEVNPSPKNEPISIWKIWNNPRLISTPLQVIKPASTQSLLTFTTYRLAKAAAYLFIYIFILPLTFSPSILRVQLDDFSAVHTTYFRRINQVTYHETLIRIIWTFLWALGPYLTLETAHALFSILFVVVLRTDEPEEWPPLFGSISEAYNLRRFWGVFWHRLIARPYSNFGRIVGKRMFGGKTKGLVVAFVVFGLSGLAHAATAWLFGDNHWKLDILWFLECFVGGAVEAVVLGLMRRAFMVIGQEQLWLAIKRSAVARLLGYCWVFLFFFWSVPKWQYPETALCDTG</sequence>
<evidence type="ECO:0000256" key="5">
    <source>
        <dbReference type="SAM" id="Phobius"/>
    </source>
</evidence>
<evidence type="ECO:0000259" key="7">
    <source>
        <dbReference type="Pfam" id="PF13813"/>
    </source>
</evidence>
<gene>
    <name evidence="8" type="ORF">HII31_12795</name>
</gene>
<organism evidence="8 9">
    <name type="scientific">Pseudocercospora fuligena</name>
    <dbReference type="NCBI Taxonomy" id="685502"/>
    <lineage>
        <taxon>Eukaryota</taxon>
        <taxon>Fungi</taxon>
        <taxon>Dikarya</taxon>
        <taxon>Ascomycota</taxon>
        <taxon>Pezizomycotina</taxon>
        <taxon>Dothideomycetes</taxon>
        <taxon>Dothideomycetidae</taxon>
        <taxon>Mycosphaerellales</taxon>
        <taxon>Mycosphaerellaceae</taxon>
        <taxon>Pseudocercospora</taxon>
    </lineage>
</organism>
<feature type="chain" id="PRO_5034502484" evidence="6">
    <location>
        <begin position="21"/>
        <end position="366"/>
    </location>
</feature>
<dbReference type="GO" id="GO:0016020">
    <property type="term" value="C:membrane"/>
    <property type="evidence" value="ECO:0007669"/>
    <property type="project" value="UniProtKB-SubCell"/>
</dbReference>
<accession>A0A8H6VCU8</accession>
<reference evidence="8" key="1">
    <citation type="submission" date="2020-04" db="EMBL/GenBank/DDBJ databases">
        <title>Draft genome resource of the tomato pathogen Pseudocercospora fuligena.</title>
        <authorList>
            <person name="Zaccaron A."/>
        </authorList>
    </citation>
    <scope>NUCLEOTIDE SEQUENCE</scope>
    <source>
        <strain evidence="8">PF001</strain>
    </source>
</reference>
<dbReference type="GO" id="GO:0016740">
    <property type="term" value="F:transferase activity"/>
    <property type="evidence" value="ECO:0007669"/>
    <property type="project" value="UniProtKB-KW"/>
</dbReference>
<feature type="transmembrane region" description="Helical" evidence="5">
    <location>
        <begin position="264"/>
        <end position="286"/>
    </location>
</feature>
<evidence type="ECO:0000256" key="6">
    <source>
        <dbReference type="SAM" id="SignalP"/>
    </source>
</evidence>
<protein>
    <submittedName>
        <fullName evidence="8">Acetyltransferase aurG</fullName>
    </submittedName>
</protein>
<evidence type="ECO:0000313" key="9">
    <source>
        <dbReference type="Proteomes" id="UP000660729"/>
    </source>
</evidence>
<evidence type="ECO:0000256" key="2">
    <source>
        <dbReference type="ARBA" id="ARBA00022692"/>
    </source>
</evidence>
<feature type="transmembrane region" description="Helical" evidence="5">
    <location>
        <begin position="129"/>
        <end position="149"/>
    </location>
</feature>
<evidence type="ECO:0000313" key="8">
    <source>
        <dbReference type="EMBL" id="KAF7185922.1"/>
    </source>
</evidence>
<keyword evidence="3 5" id="KW-1133">Transmembrane helix</keyword>
<keyword evidence="9" id="KW-1185">Reference proteome</keyword>
<feature type="signal peptide" evidence="6">
    <location>
        <begin position="1"/>
        <end position="20"/>
    </location>
</feature>
<proteinExistence type="predicted"/>
<feature type="domain" description="Wax synthase" evidence="7">
    <location>
        <begin position="216"/>
        <end position="298"/>
    </location>
</feature>
<dbReference type="OrthoDB" id="3632908at2759"/>
<keyword evidence="6" id="KW-0732">Signal</keyword>